<gene>
    <name evidence="1" type="ORF">PX653_19385</name>
</gene>
<accession>A0ABY8B6N8</accession>
<evidence type="ECO:0000313" key="2">
    <source>
        <dbReference type="Proteomes" id="UP001216510"/>
    </source>
</evidence>
<keyword evidence="2" id="KW-1185">Reference proteome</keyword>
<organism evidence="1 2">
    <name type="scientific">Pseudoduganella chitinolytica</name>
    <dbReference type="NCBI Taxonomy" id="34070"/>
    <lineage>
        <taxon>Bacteria</taxon>
        <taxon>Pseudomonadati</taxon>
        <taxon>Pseudomonadota</taxon>
        <taxon>Betaproteobacteria</taxon>
        <taxon>Burkholderiales</taxon>
        <taxon>Oxalobacteraceae</taxon>
        <taxon>Telluria group</taxon>
        <taxon>Pseudoduganella</taxon>
    </lineage>
</organism>
<evidence type="ECO:0008006" key="3">
    <source>
        <dbReference type="Google" id="ProtNLM"/>
    </source>
</evidence>
<dbReference type="Pfam" id="PF19409">
    <property type="entry name" value="Thiopep_pre"/>
    <property type="match status" value="1"/>
</dbReference>
<evidence type="ECO:0000313" key="1">
    <source>
        <dbReference type="EMBL" id="WEF31606.1"/>
    </source>
</evidence>
<proteinExistence type="predicted"/>
<dbReference type="Proteomes" id="UP001216510">
    <property type="component" value="Chromosome"/>
</dbReference>
<dbReference type="EMBL" id="CP119083">
    <property type="protein sequence ID" value="WEF31606.1"/>
    <property type="molecule type" value="Genomic_DNA"/>
</dbReference>
<name>A0ABY8B6N8_9BURK</name>
<reference evidence="1 2" key="1">
    <citation type="submission" date="2023-02" db="EMBL/GenBank/DDBJ databases">
        <title>Gemone sequence of Telluria chitinolytica ACM 3522T.</title>
        <authorList>
            <person name="Frediansyah A."/>
            <person name="Miess H."/>
            <person name="Gross H."/>
        </authorList>
    </citation>
    <scope>NUCLEOTIDE SEQUENCE [LARGE SCALE GENOMIC DNA]</scope>
    <source>
        <strain evidence="1 2">ACM 3522</strain>
    </source>
</reference>
<dbReference type="RefSeq" id="WP_277414376.1">
    <property type="nucleotide sequence ID" value="NZ_CP119083.1"/>
</dbReference>
<protein>
    <recommendedName>
        <fullName evidence="3">Thiazolylpeptide-type bacteriocin</fullName>
    </recommendedName>
</protein>
<sequence>MQNAETTVDLDIDFDFEILETTEATAMEEMGASSTICAGSTCSKQAVMLARGC</sequence>